<evidence type="ECO:0000313" key="3">
    <source>
        <dbReference type="Proteomes" id="UP001472677"/>
    </source>
</evidence>
<dbReference type="InterPro" id="IPR051761">
    <property type="entry name" value="MLP-like_ligand-binding"/>
</dbReference>
<dbReference type="EMBL" id="JBBPBM010000071">
    <property type="protein sequence ID" value="KAK8512890.1"/>
    <property type="molecule type" value="Genomic_DNA"/>
</dbReference>
<protein>
    <recommendedName>
        <fullName evidence="1">Bet v I/Major latex protein domain-containing protein</fullName>
    </recommendedName>
</protein>
<dbReference type="CDD" id="cd07816">
    <property type="entry name" value="Bet_v1-like"/>
    <property type="match status" value="1"/>
</dbReference>
<feature type="domain" description="Bet v I/Major latex protein" evidence="1">
    <location>
        <begin position="50"/>
        <end position="200"/>
    </location>
</feature>
<sequence length="201" mass="22267">MAINESKPPILPPLVNASPTSSEIVPTRAAASQVFCLFFSFITTISKPMACTGQLEVEVELKSPADKVWGTIRDSTIIFPKALSHDYKCIEVLEGDGKAPGSVRLIHYAEGSPIVKVSKERIESVDEAEKIYVYCVIEGDLMKYYKSFIAKIVVVPKGESCSVKWSCEFERASEEIPEPGVIKEFAVKNFVEIDDYLHTKA</sequence>
<gene>
    <name evidence="2" type="ORF">V6N12_030300</name>
</gene>
<dbReference type="Pfam" id="PF00407">
    <property type="entry name" value="Bet_v_1"/>
    <property type="match status" value="1"/>
</dbReference>
<reference evidence="2 3" key="1">
    <citation type="journal article" date="2024" name="G3 (Bethesda)">
        <title>Genome assembly of Hibiscus sabdariffa L. provides insights into metabolisms of medicinal natural products.</title>
        <authorList>
            <person name="Kim T."/>
        </authorList>
    </citation>
    <scope>NUCLEOTIDE SEQUENCE [LARGE SCALE GENOMIC DNA]</scope>
    <source>
        <strain evidence="2">TK-2024</strain>
        <tissue evidence="2">Old leaves</tissue>
    </source>
</reference>
<dbReference type="InterPro" id="IPR000916">
    <property type="entry name" value="Bet_v_I/MLP"/>
</dbReference>
<dbReference type="SMART" id="SM01037">
    <property type="entry name" value="Bet_v_1"/>
    <property type="match status" value="1"/>
</dbReference>
<keyword evidence="3" id="KW-1185">Reference proteome</keyword>
<dbReference type="Proteomes" id="UP001472677">
    <property type="component" value="Unassembled WGS sequence"/>
</dbReference>
<dbReference type="SUPFAM" id="SSF55961">
    <property type="entry name" value="Bet v1-like"/>
    <property type="match status" value="1"/>
</dbReference>
<evidence type="ECO:0000313" key="2">
    <source>
        <dbReference type="EMBL" id="KAK8512890.1"/>
    </source>
</evidence>
<dbReference type="InterPro" id="IPR023393">
    <property type="entry name" value="START-like_dom_sf"/>
</dbReference>
<organism evidence="2 3">
    <name type="scientific">Hibiscus sabdariffa</name>
    <name type="common">roselle</name>
    <dbReference type="NCBI Taxonomy" id="183260"/>
    <lineage>
        <taxon>Eukaryota</taxon>
        <taxon>Viridiplantae</taxon>
        <taxon>Streptophyta</taxon>
        <taxon>Embryophyta</taxon>
        <taxon>Tracheophyta</taxon>
        <taxon>Spermatophyta</taxon>
        <taxon>Magnoliopsida</taxon>
        <taxon>eudicotyledons</taxon>
        <taxon>Gunneridae</taxon>
        <taxon>Pentapetalae</taxon>
        <taxon>rosids</taxon>
        <taxon>malvids</taxon>
        <taxon>Malvales</taxon>
        <taxon>Malvaceae</taxon>
        <taxon>Malvoideae</taxon>
        <taxon>Hibiscus</taxon>
    </lineage>
</organism>
<comment type="caution">
    <text evidence="2">The sequence shown here is derived from an EMBL/GenBank/DDBJ whole genome shotgun (WGS) entry which is preliminary data.</text>
</comment>
<dbReference type="Gene3D" id="3.30.530.20">
    <property type="match status" value="1"/>
</dbReference>
<name>A0ABR2C209_9ROSI</name>
<dbReference type="PANTHER" id="PTHR31907">
    <property type="entry name" value="MLP-LIKE PROTEIN 423"/>
    <property type="match status" value="1"/>
</dbReference>
<evidence type="ECO:0000259" key="1">
    <source>
        <dbReference type="SMART" id="SM01037"/>
    </source>
</evidence>
<accession>A0ABR2C209</accession>
<proteinExistence type="predicted"/>